<dbReference type="AlphaFoldDB" id="A0AA86E1Z5"/>
<evidence type="ECO:0000313" key="2">
    <source>
        <dbReference type="Proteomes" id="UP000019322"/>
    </source>
</evidence>
<dbReference type="KEGG" id="smul:SMUL_1046"/>
<organism evidence="1 2">
    <name type="scientific">Sulfurospirillum multivorans (strain DM 12446 / JCM 15788 / NBRC 109480)</name>
    <dbReference type="NCBI Taxonomy" id="1150621"/>
    <lineage>
        <taxon>Bacteria</taxon>
        <taxon>Pseudomonadati</taxon>
        <taxon>Campylobacterota</taxon>
        <taxon>Epsilonproteobacteria</taxon>
        <taxon>Campylobacterales</taxon>
        <taxon>Sulfurospirillaceae</taxon>
        <taxon>Sulfurospirillum</taxon>
    </lineage>
</organism>
<gene>
    <name evidence="1" type="ORF">SMUL_1046</name>
</gene>
<name>A0AA86E1Z5_SULMK</name>
<protein>
    <submittedName>
        <fullName evidence="1">Uncharacterized protein</fullName>
    </submittedName>
</protein>
<evidence type="ECO:0000313" key="1">
    <source>
        <dbReference type="EMBL" id="AHJ12312.1"/>
    </source>
</evidence>
<sequence>MAFGFVFDGRSLNGSEPKVALFPKTQRQSHVIHVLIIDGGIIAQWFTCKNYLPNFGKMEG</sequence>
<dbReference type="EMBL" id="CP007201">
    <property type="protein sequence ID" value="AHJ12312.1"/>
    <property type="molecule type" value="Genomic_DNA"/>
</dbReference>
<proteinExistence type="predicted"/>
<reference evidence="1 2" key="1">
    <citation type="journal article" date="2014" name="Environ. Microbiol.">
        <title>Insights into organohalide respiration and the versatile catabolism of Sulfurospirillum multivorans gained from comparative genomics and physiological studies.</title>
        <authorList>
            <person name="Goris T."/>
            <person name="Schubert T."/>
            <person name="Gadkari J."/>
            <person name="Wubet T."/>
            <person name="Tarkka M."/>
            <person name="Buscot F."/>
            <person name="Adrian L."/>
            <person name="Diekert G."/>
        </authorList>
    </citation>
    <scope>NUCLEOTIDE SEQUENCE [LARGE SCALE GENOMIC DNA]</scope>
    <source>
        <strain evidence="2">DM 12446 / JCM 15788 / NBRC 109480</strain>
    </source>
</reference>
<accession>A0AA86E1Z5</accession>
<dbReference type="Proteomes" id="UP000019322">
    <property type="component" value="Chromosome"/>
</dbReference>